<dbReference type="AlphaFoldDB" id="A0A518DDG6"/>
<dbReference type="Gene3D" id="2.60.40.380">
    <property type="entry name" value="Purple acid phosphatase-like, N-terminal"/>
    <property type="match status" value="1"/>
</dbReference>
<dbReference type="KEGG" id="pnd:Pla175_29100"/>
<keyword evidence="1" id="KW-0732">Signal</keyword>
<sequence length="468" mass="51911" precursor="true">MRKICFGSLVVSSALSLTPCLAQGPGPFAGGGAFSGEMTDTSATVLVRLTATVDQLADGTIPGREGEARLRYAAEADLADAKLTAWKKALPGNNWSLKFQLNGLAPATRQFYRVEMRENAGAPVTRSDVHSFMTAPPSSERAPVHFQVTTCQDVRGASTYSAMAEQQPDFCISAGDTVYYDGSALARTVPTAWQAYEKMFGLPEMKAYHRDVGTYFMKDDHDYRFNDADPYMKGRWVSPMKAGAGAVLTQTRGNKRLDVAWLSHEQGIEVFKQVFPLGDRTDRTVKWGKGIQVWMLEGRDFRSPNSQTDGPDKSIWGAEQTAWLKQTLLASDADHRVVISPTPIIGPDRAMKGDNHANLNGFWYEAQAFLDWVKDNGLDNIIIICGDRHWQYFSVDERNGRNIPEFCCGPTSDDHTQQVPPPYKGVRRPYGARRGGFLGVRFDPADRSLACQFYSMTGEPLFKKVFTP</sequence>
<feature type="domain" description="PhoD-like phosphatase metallophosphatase" evidence="2">
    <location>
        <begin position="146"/>
        <end position="417"/>
    </location>
</feature>
<dbReference type="InterPro" id="IPR018946">
    <property type="entry name" value="PhoD-like_MPP"/>
</dbReference>
<evidence type="ECO:0000256" key="1">
    <source>
        <dbReference type="SAM" id="SignalP"/>
    </source>
</evidence>
<evidence type="ECO:0000313" key="3">
    <source>
        <dbReference type="EMBL" id="QDU89518.1"/>
    </source>
</evidence>
<dbReference type="InterPro" id="IPR038607">
    <property type="entry name" value="PhoD-like_sf"/>
</dbReference>
<dbReference type="OrthoDB" id="9783365at2"/>
<dbReference type="EMBL" id="CP036291">
    <property type="protein sequence ID" value="QDU89518.1"/>
    <property type="molecule type" value="Genomic_DNA"/>
</dbReference>
<reference evidence="3 4" key="1">
    <citation type="submission" date="2019-02" db="EMBL/GenBank/DDBJ databases">
        <title>Deep-cultivation of Planctomycetes and their phenomic and genomic characterization uncovers novel biology.</title>
        <authorList>
            <person name="Wiegand S."/>
            <person name="Jogler M."/>
            <person name="Boedeker C."/>
            <person name="Pinto D."/>
            <person name="Vollmers J."/>
            <person name="Rivas-Marin E."/>
            <person name="Kohn T."/>
            <person name="Peeters S.H."/>
            <person name="Heuer A."/>
            <person name="Rast P."/>
            <person name="Oberbeckmann S."/>
            <person name="Bunk B."/>
            <person name="Jeske O."/>
            <person name="Meyerdierks A."/>
            <person name="Storesund J.E."/>
            <person name="Kallscheuer N."/>
            <person name="Luecker S."/>
            <person name="Lage O.M."/>
            <person name="Pohl T."/>
            <person name="Merkel B.J."/>
            <person name="Hornburger P."/>
            <person name="Mueller R.-W."/>
            <person name="Bruemmer F."/>
            <person name="Labrenz M."/>
            <person name="Spormann A.M."/>
            <person name="Op den Camp H."/>
            <person name="Overmann J."/>
            <person name="Amann R."/>
            <person name="Jetten M.S.M."/>
            <person name="Mascher T."/>
            <person name="Medema M.H."/>
            <person name="Devos D.P."/>
            <person name="Kaster A.-K."/>
            <person name="Ovreas L."/>
            <person name="Rohde M."/>
            <person name="Galperin M.Y."/>
            <person name="Jogler C."/>
        </authorList>
    </citation>
    <scope>NUCLEOTIDE SEQUENCE [LARGE SCALE GENOMIC DNA]</scope>
    <source>
        <strain evidence="3 4">Pla175</strain>
    </source>
</reference>
<name>A0A518DDG6_9BACT</name>
<evidence type="ECO:0000259" key="2">
    <source>
        <dbReference type="Pfam" id="PF09423"/>
    </source>
</evidence>
<dbReference type="PANTHER" id="PTHR43606">
    <property type="entry name" value="PHOSPHATASE, PUTATIVE (AFU_ORTHOLOGUE AFUA_6G08710)-RELATED"/>
    <property type="match status" value="1"/>
</dbReference>
<proteinExistence type="predicted"/>
<dbReference type="SUPFAM" id="SSF56300">
    <property type="entry name" value="Metallo-dependent phosphatases"/>
    <property type="match status" value="1"/>
</dbReference>
<gene>
    <name evidence="3" type="primary">phoD_2</name>
    <name evidence="3" type="ORF">Pla175_29100</name>
</gene>
<dbReference type="GO" id="GO:0004035">
    <property type="term" value="F:alkaline phosphatase activity"/>
    <property type="evidence" value="ECO:0007669"/>
    <property type="project" value="UniProtKB-EC"/>
</dbReference>
<dbReference type="Gene3D" id="3.60.21.70">
    <property type="entry name" value="PhoD-like phosphatase"/>
    <property type="match status" value="1"/>
</dbReference>
<dbReference type="Proteomes" id="UP000317429">
    <property type="component" value="Chromosome"/>
</dbReference>
<feature type="signal peptide" evidence="1">
    <location>
        <begin position="1"/>
        <end position="22"/>
    </location>
</feature>
<feature type="chain" id="PRO_5021972816" evidence="1">
    <location>
        <begin position="23"/>
        <end position="468"/>
    </location>
</feature>
<keyword evidence="4" id="KW-1185">Reference proteome</keyword>
<dbReference type="PANTHER" id="PTHR43606:SF1">
    <property type="entry name" value="PHOD-LIKE PHOSPHATASE METALLOPHOSPHATASE DOMAIN-CONTAINING PROTEIN"/>
    <property type="match status" value="1"/>
</dbReference>
<keyword evidence="3" id="KW-0378">Hydrolase</keyword>
<accession>A0A518DDG6</accession>
<organism evidence="3 4">
    <name type="scientific">Pirellulimonas nuda</name>
    <dbReference type="NCBI Taxonomy" id="2528009"/>
    <lineage>
        <taxon>Bacteria</taxon>
        <taxon>Pseudomonadati</taxon>
        <taxon>Planctomycetota</taxon>
        <taxon>Planctomycetia</taxon>
        <taxon>Pirellulales</taxon>
        <taxon>Lacipirellulaceae</taxon>
        <taxon>Pirellulimonas</taxon>
    </lineage>
</organism>
<protein>
    <submittedName>
        <fullName evidence="3">Alkaline phosphatase D</fullName>
        <ecNumber evidence="3">3.1.3.1</ecNumber>
    </submittedName>
</protein>
<evidence type="ECO:0000313" key="4">
    <source>
        <dbReference type="Proteomes" id="UP000317429"/>
    </source>
</evidence>
<dbReference type="Pfam" id="PF09423">
    <property type="entry name" value="PhoD"/>
    <property type="match status" value="1"/>
</dbReference>
<dbReference type="EC" id="3.1.3.1" evidence="3"/>
<dbReference type="InterPro" id="IPR052900">
    <property type="entry name" value="Phospholipid_Metab_Enz"/>
</dbReference>
<dbReference type="InterPro" id="IPR029052">
    <property type="entry name" value="Metallo-depent_PP-like"/>
</dbReference>